<evidence type="ECO:0000256" key="11">
    <source>
        <dbReference type="RuleBase" id="RU363063"/>
    </source>
</evidence>
<dbReference type="PANTHER" id="PTHR11214:SF3">
    <property type="entry name" value="BETA-1,3-GALACTOSYLTRANSFERASE 6"/>
    <property type="match status" value="1"/>
</dbReference>
<dbReference type="InterPro" id="IPR002659">
    <property type="entry name" value="Glyco_trans_31"/>
</dbReference>
<sequence>MLILLLLPLAFTSELRWINSKEIYQRYEYLWPPSVREALQLPHKSKLPSFLDRFRLANQCSNAKYQAQPINILRENYLIDESICLAGNIRLLIAVHSAPQNDDKRAIIRSTWASMNTVKGQKFAVVFFLGASNDTDINSTIRQESLRHRDIVQRNFLDTYTNLTRKHVTLLEWIAKGGCPSAEFLLKVDDDVFVDIFHVLDTLQQADTLFPGRSFYCTATSNVKVIRRPNNSYRDRWVIPDSEYPRDRYPTYCEGFAYLTRMQMVPDLYWCSVLTPHFRLDDVYVTGILAESLGYPRYKFKISSGSGIMKEKLIPDLLDKQFLLSDTKSTVSKKLFYAYWHSVLSMHIDWVT</sequence>
<evidence type="ECO:0000256" key="8">
    <source>
        <dbReference type="ARBA" id="ARBA00023034"/>
    </source>
</evidence>
<dbReference type="EMBL" id="JBJKFK010002135">
    <property type="protein sequence ID" value="KAL3311571.1"/>
    <property type="molecule type" value="Genomic_DNA"/>
</dbReference>
<dbReference type="Pfam" id="PF01762">
    <property type="entry name" value="Galactosyl_T"/>
    <property type="match status" value="1"/>
</dbReference>
<feature type="signal peptide" evidence="12">
    <location>
        <begin position="1"/>
        <end position="20"/>
    </location>
</feature>
<reference evidence="13 14" key="1">
    <citation type="submission" date="2024-11" db="EMBL/GenBank/DDBJ databases">
        <title>Adaptive evolution of stress response genes in parasites aligns with host niche diversity.</title>
        <authorList>
            <person name="Hahn C."/>
            <person name="Resl P."/>
        </authorList>
    </citation>
    <scope>NUCLEOTIDE SEQUENCE [LARGE SCALE GENOMIC DNA]</scope>
    <source>
        <strain evidence="13">EGGRZ-B1_66</strain>
        <tissue evidence="13">Body</tissue>
    </source>
</reference>
<dbReference type="Gene3D" id="3.90.550.50">
    <property type="match status" value="1"/>
</dbReference>
<dbReference type="AlphaFoldDB" id="A0ABD2Q0D0"/>
<comment type="subcellular location">
    <subcellularLocation>
        <location evidence="1 11">Golgi apparatus membrane</location>
        <topology evidence="1 11">Single-pass type II membrane protein</topology>
    </subcellularLocation>
</comment>
<keyword evidence="3 11" id="KW-0328">Glycosyltransferase</keyword>
<protein>
    <recommendedName>
        <fullName evidence="11">Hexosyltransferase</fullName>
        <ecNumber evidence="11">2.4.1.-</ecNumber>
    </recommendedName>
</protein>
<dbReference type="GO" id="GO:0016757">
    <property type="term" value="F:glycosyltransferase activity"/>
    <property type="evidence" value="ECO:0007669"/>
    <property type="project" value="UniProtKB-KW"/>
</dbReference>
<keyword evidence="12" id="KW-0732">Signal</keyword>
<evidence type="ECO:0000256" key="4">
    <source>
        <dbReference type="ARBA" id="ARBA00022679"/>
    </source>
</evidence>
<evidence type="ECO:0000256" key="12">
    <source>
        <dbReference type="SAM" id="SignalP"/>
    </source>
</evidence>
<evidence type="ECO:0000256" key="10">
    <source>
        <dbReference type="ARBA" id="ARBA00023180"/>
    </source>
</evidence>
<dbReference type="Proteomes" id="UP001626550">
    <property type="component" value="Unassembled WGS sequence"/>
</dbReference>
<dbReference type="FunFam" id="3.90.550.50:FF:000001">
    <property type="entry name" value="Hexosyltransferase"/>
    <property type="match status" value="1"/>
</dbReference>
<keyword evidence="6" id="KW-0735">Signal-anchor</keyword>
<evidence type="ECO:0000256" key="6">
    <source>
        <dbReference type="ARBA" id="ARBA00022968"/>
    </source>
</evidence>
<keyword evidence="7" id="KW-1133">Transmembrane helix</keyword>
<evidence type="ECO:0000256" key="1">
    <source>
        <dbReference type="ARBA" id="ARBA00004323"/>
    </source>
</evidence>
<evidence type="ECO:0000256" key="2">
    <source>
        <dbReference type="ARBA" id="ARBA00008661"/>
    </source>
</evidence>
<evidence type="ECO:0000256" key="5">
    <source>
        <dbReference type="ARBA" id="ARBA00022692"/>
    </source>
</evidence>
<dbReference type="GO" id="GO:0000139">
    <property type="term" value="C:Golgi membrane"/>
    <property type="evidence" value="ECO:0007669"/>
    <property type="project" value="UniProtKB-SubCell"/>
</dbReference>
<dbReference type="EC" id="2.4.1.-" evidence="11"/>
<organism evidence="13 14">
    <name type="scientific">Cichlidogyrus casuarinus</name>
    <dbReference type="NCBI Taxonomy" id="1844966"/>
    <lineage>
        <taxon>Eukaryota</taxon>
        <taxon>Metazoa</taxon>
        <taxon>Spiralia</taxon>
        <taxon>Lophotrochozoa</taxon>
        <taxon>Platyhelminthes</taxon>
        <taxon>Monogenea</taxon>
        <taxon>Monopisthocotylea</taxon>
        <taxon>Dactylogyridea</taxon>
        <taxon>Ancyrocephalidae</taxon>
        <taxon>Cichlidogyrus</taxon>
    </lineage>
</organism>
<name>A0ABD2Q0D0_9PLAT</name>
<keyword evidence="14" id="KW-1185">Reference proteome</keyword>
<proteinExistence type="inferred from homology"/>
<gene>
    <name evidence="13" type="primary">BRE-2</name>
    <name evidence="13" type="ORF">Ciccas_009847</name>
</gene>
<accession>A0ABD2Q0D0</accession>
<keyword evidence="10" id="KW-0325">Glycoprotein</keyword>
<keyword evidence="4" id="KW-0808">Transferase</keyword>
<evidence type="ECO:0000256" key="9">
    <source>
        <dbReference type="ARBA" id="ARBA00023136"/>
    </source>
</evidence>
<evidence type="ECO:0000313" key="13">
    <source>
        <dbReference type="EMBL" id="KAL3311571.1"/>
    </source>
</evidence>
<evidence type="ECO:0000313" key="14">
    <source>
        <dbReference type="Proteomes" id="UP001626550"/>
    </source>
</evidence>
<keyword evidence="5" id="KW-0812">Transmembrane</keyword>
<keyword evidence="8 11" id="KW-0333">Golgi apparatus</keyword>
<dbReference type="PANTHER" id="PTHR11214">
    <property type="entry name" value="BETA-1,3-N-ACETYLGLUCOSAMINYLTRANSFERASE"/>
    <property type="match status" value="1"/>
</dbReference>
<comment type="caution">
    <text evidence="13">The sequence shown here is derived from an EMBL/GenBank/DDBJ whole genome shotgun (WGS) entry which is preliminary data.</text>
</comment>
<evidence type="ECO:0000256" key="3">
    <source>
        <dbReference type="ARBA" id="ARBA00022676"/>
    </source>
</evidence>
<comment type="similarity">
    <text evidence="2 11">Belongs to the glycosyltransferase 31 family.</text>
</comment>
<evidence type="ECO:0000256" key="7">
    <source>
        <dbReference type="ARBA" id="ARBA00022989"/>
    </source>
</evidence>
<feature type="chain" id="PRO_5044750267" description="Hexosyltransferase" evidence="12">
    <location>
        <begin position="21"/>
        <end position="352"/>
    </location>
</feature>
<keyword evidence="9" id="KW-0472">Membrane</keyword>